<feature type="domain" description="Glycosyltransferase subfamily 4-like N-terminal" evidence="4">
    <location>
        <begin position="19"/>
        <end position="219"/>
    </location>
</feature>
<evidence type="ECO:0000313" key="5">
    <source>
        <dbReference type="EMBL" id="RDI76255.1"/>
    </source>
</evidence>
<dbReference type="PANTHER" id="PTHR12526:SF636">
    <property type="entry name" value="BLL3647 PROTEIN"/>
    <property type="match status" value="1"/>
</dbReference>
<evidence type="ECO:0000256" key="3">
    <source>
        <dbReference type="SAM" id="MobiDB-lite"/>
    </source>
</evidence>
<dbReference type="AlphaFoldDB" id="A0A7M2Z2E3"/>
<reference evidence="6" key="2">
    <citation type="journal article" date="2019" name="MicrobiologyOpen">
        <title>High-quality draft genome sequence of Gaiella occulta isolated from a 150 meter deep mineral water borehole and comparison with the genome sequences of other deep-branching lineages of the phylum Actinobacteria.</title>
        <authorList>
            <person name="Severino R."/>
            <person name="Froufe H.J.C."/>
            <person name="Barroso C."/>
            <person name="Albuquerque L."/>
            <person name="Lobo-da-Cunha A."/>
            <person name="da Costa M.S."/>
            <person name="Egas C."/>
        </authorList>
    </citation>
    <scope>NUCLEOTIDE SEQUENCE [LARGE SCALE GENOMIC DNA]</scope>
    <source>
        <strain evidence="6">F2-233</strain>
    </source>
</reference>
<dbReference type="SUPFAM" id="SSF53756">
    <property type="entry name" value="UDP-Glycosyltransferase/glycogen phosphorylase"/>
    <property type="match status" value="1"/>
</dbReference>
<feature type="region of interest" description="Disordered" evidence="3">
    <location>
        <begin position="74"/>
        <end position="95"/>
    </location>
</feature>
<dbReference type="Pfam" id="PF13579">
    <property type="entry name" value="Glyco_trans_4_4"/>
    <property type="match status" value="1"/>
</dbReference>
<name>A0A7M2Z2E3_9ACTN</name>
<dbReference type="OrthoDB" id="9794575at2"/>
<dbReference type="Proteomes" id="UP000254134">
    <property type="component" value="Unassembled WGS sequence"/>
</dbReference>
<proteinExistence type="predicted"/>
<reference evidence="5 6" key="1">
    <citation type="submission" date="2018-07" db="EMBL/GenBank/DDBJ databases">
        <title>High-quality-draft genome sequence of Gaiella occulta.</title>
        <authorList>
            <person name="Severino R."/>
            <person name="Froufe H.J.C."/>
            <person name="Rainey F.A."/>
            <person name="Barroso C."/>
            <person name="Albuquerque L."/>
            <person name="Lobo-Da-Cunha A."/>
            <person name="Da Costa M.S."/>
            <person name="Egas C."/>
        </authorList>
    </citation>
    <scope>NUCLEOTIDE SEQUENCE [LARGE SCALE GENOMIC DNA]</scope>
    <source>
        <strain evidence="5 6">F2-233</strain>
    </source>
</reference>
<gene>
    <name evidence="5" type="ORF">Gocc_0674</name>
</gene>
<dbReference type="RefSeq" id="WP_114795078.1">
    <property type="nucleotide sequence ID" value="NZ_QQZY01000001.1"/>
</dbReference>
<sequence length="428" mass="46350">MRRVLFLAYDFPPIASPAAQRARHFVRYLPVHGWQPVVVTPRAGASWAYDPAGLADLPAELELCRTPTAEPGRALRRLRSDTGTARADGDGDPSPLGRRLREWLLVPDSQAGWIPFAATRALKQARTVEVVLTTSPGSAHLAGALASRATRTPWVADFQDPWSTPAFQQWQGRWRPWIDKRLERAVVCRADRLVATTEWLAEHLASVGARQPPAVVANGYEPAEQPQASGSDEHFTLLHAGSFYGPRSPEPLLAAVAAALEAEPAMRACVRVRLLGLQDARNTARLAGSIRRLGLEQVVEQAGQVPRREALTAMRAAAVLTLVADPLEGGRGLIPLKLYEYLAAGRPLLALTPPDGEAGRLAQAAGGTVVHPSNVAAAASAVRRLYRGWQAGESGGHAPAELVERYRWDKLTAKLAHILDDTAARRRP</sequence>
<keyword evidence="1" id="KW-0328">Glycosyltransferase</keyword>
<keyword evidence="6" id="KW-1185">Reference proteome</keyword>
<evidence type="ECO:0000259" key="4">
    <source>
        <dbReference type="Pfam" id="PF13579"/>
    </source>
</evidence>
<dbReference type="EMBL" id="QQZY01000001">
    <property type="protein sequence ID" value="RDI76255.1"/>
    <property type="molecule type" value="Genomic_DNA"/>
</dbReference>
<keyword evidence="2 5" id="KW-0808">Transferase</keyword>
<evidence type="ECO:0000256" key="2">
    <source>
        <dbReference type="ARBA" id="ARBA00022679"/>
    </source>
</evidence>
<evidence type="ECO:0000313" key="6">
    <source>
        <dbReference type="Proteomes" id="UP000254134"/>
    </source>
</evidence>
<organism evidence="5 6">
    <name type="scientific">Gaiella occulta</name>
    <dbReference type="NCBI Taxonomy" id="1002870"/>
    <lineage>
        <taxon>Bacteria</taxon>
        <taxon>Bacillati</taxon>
        <taxon>Actinomycetota</taxon>
        <taxon>Thermoleophilia</taxon>
        <taxon>Gaiellales</taxon>
        <taxon>Gaiellaceae</taxon>
        <taxon>Gaiella</taxon>
    </lineage>
</organism>
<dbReference type="InterPro" id="IPR028098">
    <property type="entry name" value="Glyco_trans_4-like_N"/>
</dbReference>
<dbReference type="Gene3D" id="3.40.50.2000">
    <property type="entry name" value="Glycogen Phosphorylase B"/>
    <property type="match status" value="2"/>
</dbReference>
<dbReference type="GO" id="GO:0016757">
    <property type="term" value="F:glycosyltransferase activity"/>
    <property type="evidence" value="ECO:0007669"/>
    <property type="project" value="UniProtKB-KW"/>
</dbReference>
<evidence type="ECO:0000256" key="1">
    <source>
        <dbReference type="ARBA" id="ARBA00022676"/>
    </source>
</evidence>
<dbReference type="PANTHER" id="PTHR12526">
    <property type="entry name" value="GLYCOSYLTRANSFERASE"/>
    <property type="match status" value="1"/>
</dbReference>
<accession>A0A7M2Z2E3</accession>
<dbReference type="Pfam" id="PF13692">
    <property type="entry name" value="Glyco_trans_1_4"/>
    <property type="match status" value="1"/>
</dbReference>
<comment type="caution">
    <text evidence="5">The sequence shown here is derived from an EMBL/GenBank/DDBJ whole genome shotgun (WGS) entry which is preliminary data.</text>
</comment>
<protein>
    <submittedName>
        <fullName evidence="5">Glycosyl transferase 4-like domain</fullName>
    </submittedName>
</protein>